<feature type="transmembrane region" description="Helical" evidence="2">
    <location>
        <begin position="12"/>
        <end position="31"/>
    </location>
</feature>
<gene>
    <name evidence="3" type="ORF">RN001_005200</name>
</gene>
<sequence length="84" mass="9389">MSYNRNDGNRNWLLTAGVVGALAAGVGYYLAKSNVQLSQSPNRQPKSKDNSTDNSNSLDYDFDREQCNEERNISNSCCRKPINN</sequence>
<organism evidence="3 4">
    <name type="scientific">Aquatica leii</name>
    <dbReference type="NCBI Taxonomy" id="1421715"/>
    <lineage>
        <taxon>Eukaryota</taxon>
        <taxon>Metazoa</taxon>
        <taxon>Ecdysozoa</taxon>
        <taxon>Arthropoda</taxon>
        <taxon>Hexapoda</taxon>
        <taxon>Insecta</taxon>
        <taxon>Pterygota</taxon>
        <taxon>Neoptera</taxon>
        <taxon>Endopterygota</taxon>
        <taxon>Coleoptera</taxon>
        <taxon>Polyphaga</taxon>
        <taxon>Elateriformia</taxon>
        <taxon>Elateroidea</taxon>
        <taxon>Lampyridae</taxon>
        <taxon>Luciolinae</taxon>
        <taxon>Aquatica</taxon>
    </lineage>
</organism>
<accession>A0AAN7SAG4</accession>
<dbReference type="AlphaFoldDB" id="A0AAN7SAG4"/>
<comment type="caution">
    <text evidence="3">The sequence shown here is derived from an EMBL/GenBank/DDBJ whole genome shotgun (WGS) entry which is preliminary data.</text>
</comment>
<dbReference type="Proteomes" id="UP001353858">
    <property type="component" value="Unassembled WGS sequence"/>
</dbReference>
<proteinExistence type="predicted"/>
<feature type="compositionally biased region" description="Polar residues" evidence="1">
    <location>
        <begin position="35"/>
        <end position="44"/>
    </location>
</feature>
<keyword evidence="2" id="KW-0472">Membrane</keyword>
<name>A0AAN7SAG4_9COLE</name>
<reference evidence="4" key="1">
    <citation type="submission" date="2023-01" db="EMBL/GenBank/DDBJ databases">
        <title>Key to firefly adult light organ development and bioluminescence: homeobox transcription factors regulate luciferase expression and transportation to peroxisome.</title>
        <authorList>
            <person name="Fu X."/>
        </authorList>
    </citation>
    <scope>NUCLEOTIDE SEQUENCE [LARGE SCALE GENOMIC DNA]</scope>
</reference>
<evidence type="ECO:0000313" key="4">
    <source>
        <dbReference type="Proteomes" id="UP001353858"/>
    </source>
</evidence>
<evidence type="ECO:0000256" key="1">
    <source>
        <dbReference type="SAM" id="MobiDB-lite"/>
    </source>
</evidence>
<protein>
    <submittedName>
        <fullName evidence="3">Uncharacterized protein</fullName>
    </submittedName>
</protein>
<keyword evidence="2" id="KW-1133">Transmembrane helix</keyword>
<dbReference type="EMBL" id="JARPUR010000002">
    <property type="protein sequence ID" value="KAK4881881.1"/>
    <property type="molecule type" value="Genomic_DNA"/>
</dbReference>
<feature type="region of interest" description="Disordered" evidence="1">
    <location>
        <begin position="35"/>
        <end position="64"/>
    </location>
</feature>
<evidence type="ECO:0000313" key="3">
    <source>
        <dbReference type="EMBL" id="KAK4881881.1"/>
    </source>
</evidence>
<keyword evidence="4" id="KW-1185">Reference proteome</keyword>
<keyword evidence="2" id="KW-0812">Transmembrane</keyword>
<evidence type="ECO:0000256" key="2">
    <source>
        <dbReference type="SAM" id="Phobius"/>
    </source>
</evidence>